<dbReference type="InterPro" id="IPR016186">
    <property type="entry name" value="C-type_lectin-like/link_sf"/>
</dbReference>
<reference evidence="3" key="1">
    <citation type="submission" date="2022-11" db="UniProtKB">
        <authorList>
            <consortium name="WormBaseParasite"/>
        </authorList>
    </citation>
    <scope>IDENTIFICATION</scope>
</reference>
<dbReference type="InterPro" id="IPR001304">
    <property type="entry name" value="C-type_lectin-like"/>
</dbReference>
<dbReference type="PROSITE" id="PS50041">
    <property type="entry name" value="C_TYPE_LECTIN_2"/>
    <property type="match status" value="1"/>
</dbReference>
<dbReference type="SUPFAM" id="SSF56436">
    <property type="entry name" value="C-type lectin-like"/>
    <property type="match status" value="1"/>
</dbReference>
<organism evidence="2 3">
    <name type="scientific">Acrobeloides nanus</name>
    <dbReference type="NCBI Taxonomy" id="290746"/>
    <lineage>
        <taxon>Eukaryota</taxon>
        <taxon>Metazoa</taxon>
        <taxon>Ecdysozoa</taxon>
        <taxon>Nematoda</taxon>
        <taxon>Chromadorea</taxon>
        <taxon>Rhabditida</taxon>
        <taxon>Tylenchina</taxon>
        <taxon>Cephalobomorpha</taxon>
        <taxon>Cephaloboidea</taxon>
        <taxon>Cephalobidae</taxon>
        <taxon>Acrobeloides</taxon>
    </lineage>
</organism>
<dbReference type="Gene3D" id="3.10.100.10">
    <property type="entry name" value="Mannose-Binding Protein A, subunit A"/>
    <property type="match status" value="1"/>
</dbReference>
<keyword evidence="2" id="KW-1185">Reference proteome</keyword>
<evidence type="ECO:0000313" key="2">
    <source>
        <dbReference type="Proteomes" id="UP000887540"/>
    </source>
</evidence>
<dbReference type="CDD" id="cd00037">
    <property type="entry name" value="CLECT"/>
    <property type="match status" value="1"/>
</dbReference>
<protein>
    <submittedName>
        <fullName evidence="3">C-type lectin domain-containing protein</fullName>
    </submittedName>
</protein>
<dbReference type="PANTHER" id="PTHR22803">
    <property type="entry name" value="MANNOSE, PHOSPHOLIPASE, LECTIN RECEPTOR RELATED"/>
    <property type="match status" value="1"/>
</dbReference>
<evidence type="ECO:0000259" key="1">
    <source>
        <dbReference type="PROSITE" id="PS50041"/>
    </source>
</evidence>
<accession>A0A914EPF4</accession>
<dbReference type="WBParaSite" id="ACRNAN_scaffold9207.g7889.t1">
    <property type="protein sequence ID" value="ACRNAN_scaffold9207.g7889.t1"/>
    <property type="gene ID" value="ACRNAN_scaffold9207.g7889"/>
</dbReference>
<dbReference type="Pfam" id="PF00059">
    <property type="entry name" value="Lectin_C"/>
    <property type="match status" value="1"/>
</dbReference>
<sequence length="131" mass="14777">MSPSQNCYKAESLYLTWSGALNHCRTKYNATLPSIHSDVENYLLNSFARYSPSSCPCNLDSYFWTGLFDPNNNGDYQWVDDTSLNFENWNPKHSGDLGFCGIFSSSDLTWWGWDCSNQDGTIAVICQKSAA</sequence>
<dbReference type="SMART" id="SM00034">
    <property type="entry name" value="CLECT"/>
    <property type="match status" value="1"/>
</dbReference>
<dbReference type="InterPro" id="IPR050111">
    <property type="entry name" value="C-type_lectin/snaclec_domain"/>
</dbReference>
<proteinExistence type="predicted"/>
<dbReference type="Proteomes" id="UP000887540">
    <property type="component" value="Unplaced"/>
</dbReference>
<dbReference type="InterPro" id="IPR016187">
    <property type="entry name" value="CTDL_fold"/>
</dbReference>
<feature type="domain" description="C-type lectin" evidence="1">
    <location>
        <begin position="3"/>
        <end position="127"/>
    </location>
</feature>
<dbReference type="AlphaFoldDB" id="A0A914EPF4"/>
<evidence type="ECO:0000313" key="3">
    <source>
        <dbReference type="WBParaSite" id="ACRNAN_scaffold9207.g7889.t1"/>
    </source>
</evidence>
<name>A0A914EPF4_9BILA</name>